<dbReference type="InterPro" id="IPR024706">
    <property type="entry name" value="Peroxiredoxin_AhpC-typ"/>
</dbReference>
<evidence type="ECO:0000256" key="7">
    <source>
        <dbReference type="ARBA" id="ARBA00025719"/>
    </source>
</evidence>
<dbReference type="Pfam" id="PF10417">
    <property type="entry name" value="1-cysPrx_C"/>
    <property type="match status" value="1"/>
</dbReference>
<dbReference type="PROSITE" id="PS51352">
    <property type="entry name" value="THIOREDOXIN_2"/>
    <property type="match status" value="1"/>
</dbReference>
<accession>A0A1W4X1I8</accession>
<dbReference type="PANTHER" id="PTHR10681:SF121">
    <property type="entry name" value="ALKYL HYDROPEROXIDE REDUCTASE C"/>
    <property type="match status" value="1"/>
</dbReference>
<name>A0A1W4X1I8_AGRPL</name>
<keyword evidence="4 12" id="KW-0049">Antioxidant</keyword>
<comment type="catalytic activity">
    <reaction evidence="11">
        <text>a hydroperoxide + [protein]-dithiol = [protein]-disulfide + an alcohol + H2O</text>
        <dbReference type="Rhea" id="RHEA:10008"/>
        <dbReference type="Rhea" id="RHEA-COMP:10593"/>
        <dbReference type="Rhea" id="RHEA-COMP:10594"/>
        <dbReference type="ChEBI" id="CHEBI:15377"/>
        <dbReference type="ChEBI" id="CHEBI:29950"/>
        <dbReference type="ChEBI" id="CHEBI:30879"/>
        <dbReference type="ChEBI" id="CHEBI:35924"/>
        <dbReference type="ChEBI" id="CHEBI:50058"/>
    </reaction>
</comment>
<dbReference type="PANTHER" id="PTHR10681">
    <property type="entry name" value="THIOREDOXIN PEROXIDASE"/>
    <property type="match status" value="1"/>
</dbReference>
<feature type="active site" description="Cysteine sulfenic acid (-SOH) intermediate; for peroxidase activity" evidence="13">
    <location>
        <position position="44"/>
    </location>
</feature>
<evidence type="ECO:0000256" key="9">
    <source>
        <dbReference type="ARBA" id="ARBA00037420"/>
    </source>
</evidence>
<dbReference type="InterPro" id="IPR019479">
    <property type="entry name" value="Peroxiredoxin_C"/>
</dbReference>
<keyword evidence="15" id="KW-1185">Reference proteome</keyword>
<dbReference type="InterPro" id="IPR000866">
    <property type="entry name" value="AhpC/TSA"/>
</dbReference>
<protein>
    <recommendedName>
        <fullName evidence="8">1-Cys peroxiredoxin</fullName>
        <ecNumber evidence="2">1.11.1.24</ecNumber>
    </recommendedName>
</protein>
<comment type="similarity">
    <text evidence="7">Belongs to the peroxiredoxin family. Prx6 subfamily.</text>
</comment>
<feature type="domain" description="Thioredoxin" evidence="14">
    <location>
        <begin position="2"/>
        <end position="163"/>
    </location>
</feature>
<dbReference type="PIRSF" id="PIRSF000239">
    <property type="entry name" value="AHPC"/>
    <property type="match status" value="1"/>
</dbReference>
<evidence type="ECO:0000313" key="15">
    <source>
        <dbReference type="Proteomes" id="UP000192223"/>
    </source>
</evidence>
<dbReference type="AlphaFoldDB" id="A0A1W4X1I8"/>
<evidence type="ECO:0000256" key="2">
    <source>
        <dbReference type="ARBA" id="ARBA00013017"/>
    </source>
</evidence>
<dbReference type="InterPro" id="IPR036249">
    <property type="entry name" value="Thioredoxin-like_sf"/>
</dbReference>
<comment type="function">
    <text evidence="9">Thiol-specific peroxidase that catalyzes the reduction of hydrogen peroxide and organic hydroperoxides to water and alcohols, respectively. Plays a role in cell protection against oxidative stress by detoxifying peroxides.</text>
</comment>
<evidence type="ECO:0000256" key="8">
    <source>
        <dbReference type="ARBA" id="ARBA00026176"/>
    </source>
</evidence>
<evidence type="ECO:0000256" key="10">
    <source>
        <dbReference type="ARBA" id="ARBA00049091"/>
    </source>
</evidence>
<dbReference type="GO" id="GO:0006979">
    <property type="term" value="P:response to oxidative stress"/>
    <property type="evidence" value="ECO:0007669"/>
    <property type="project" value="TreeGrafter"/>
</dbReference>
<dbReference type="InParanoid" id="A0A1W4X1I8"/>
<dbReference type="GO" id="GO:0045454">
    <property type="term" value="P:cell redox homeostasis"/>
    <property type="evidence" value="ECO:0007669"/>
    <property type="project" value="TreeGrafter"/>
</dbReference>
<dbReference type="EC" id="1.11.1.24" evidence="2"/>
<dbReference type="RefSeq" id="XP_018329991.1">
    <property type="nucleotide sequence ID" value="XM_018474489.2"/>
</dbReference>
<dbReference type="KEGG" id="apln:108740239"/>
<dbReference type="SUPFAM" id="SSF52833">
    <property type="entry name" value="Thioredoxin-like"/>
    <property type="match status" value="1"/>
</dbReference>
<dbReference type="GeneID" id="108740239"/>
<dbReference type="InterPro" id="IPR045020">
    <property type="entry name" value="PRX_1cys"/>
</dbReference>
<evidence type="ECO:0000256" key="11">
    <source>
        <dbReference type="ARBA" id="ARBA00051132"/>
    </source>
</evidence>
<evidence type="ECO:0000256" key="6">
    <source>
        <dbReference type="ARBA" id="ARBA00023284"/>
    </source>
</evidence>
<keyword evidence="3 12" id="KW-0575">Peroxidase</keyword>
<evidence type="ECO:0000256" key="13">
    <source>
        <dbReference type="PIRSR" id="PIRSR000239-1"/>
    </source>
</evidence>
<dbReference type="OrthoDB" id="2996783at2759"/>
<dbReference type="GO" id="GO:0008379">
    <property type="term" value="F:thioredoxin peroxidase activity"/>
    <property type="evidence" value="ECO:0007669"/>
    <property type="project" value="TreeGrafter"/>
</dbReference>
<evidence type="ECO:0000256" key="12">
    <source>
        <dbReference type="PIRNR" id="PIRNR000239"/>
    </source>
</evidence>
<dbReference type="FunCoup" id="A0A1W4X1I8">
    <property type="interactions" value="452"/>
</dbReference>
<evidence type="ECO:0000256" key="1">
    <source>
        <dbReference type="ARBA" id="ARBA00009796"/>
    </source>
</evidence>
<gene>
    <name evidence="16" type="primary">LOC108740239</name>
</gene>
<evidence type="ECO:0000256" key="5">
    <source>
        <dbReference type="ARBA" id="ARBA00023002"/>
    </source>
</evidence>
<dbReference type="InterPro" id="IPR050217">
    <property type="entry name" value="Peroxiredoxin"/>
</dbReference>
<dbReference type="InterPro" id="IPR013766">
    <property type="entry name" value="Thioredoxin_domain"/>
</dbReference>
<dbReference type="STRING" id="224129.A0A1W4X1I8"/>
<dbReference type="GO" id="GO:0005829">
    <property type="term" value="C:cytosol"/>
    <property type="evidence" value="ECO:0007669"/>
    <property type="project" value="TreeGrafter"/>
</dbReference>
<dbReference type="Pfam" id="PF00578">
    <property type="entry name" value="AhpC-TSA"/>
    <property type="match status" value="1"/>
</dbReference>
<comment type="catalytic activity">
    <reaction evidence="10">
        <text>a hydroperoxide + [thioredoxin]-dithiol = an alcohol + [thioredoxin]-disulfide + H2O</text>
        <dbReference type="Rhea" id="RHEA:62620"/>
        <dbReference type="Rhea" id="RHEA-COMP:10698"/>
        <dbReference type="Rhea" id="RHEA-COMP:10700"/>
        <dbReference type="ChEBI" id="CHEBI:15377"/>
        <dbReference type="ChEBI" id="CHEBI:29950"/>
        <dbReference type="ChEBI" id="CHEBI:30879"/>
        <dbReference type="ChEBI" id="CHEBI:35924"/>
        <dbReference type="ChEBI" id="CHEBI:50058"/>
        <dbReference type="EC" id="1.11.1.24"/>
    </reaction>
</comment>
<dbReference type="Proteomes" id="UP000192223">
    <property type="component" value="Unplaced"/>
</dbReference>
<dbReference type="GO" id="GO:0033554">
    <property type="term" value="P:cellular response to stress"/>
    <property type="evidence" value="ECO:0007669"/>
    <property type="project" value="TreeGrafter"/>
</dbReference>
<reference evidence="16" key="1">
    <citation type="submission" date="2025-08" db="UniProtKB">
        <authorList>
            <consortium name="RefSeq"/>
        </authorList>
    </citation>
    <scope>IDENTIFICATION</scope>
    <source>
        <tissue evidence="16">Entire body</tissue>
    </source>
</reference>
<dbReference type="CDD" id="cd03016">
    <property type="entry name" value="PRX_1cys"/>
    <property type="match status" value="1"/>
</dbReference>
<dbReference type="GO" id="GO:0042744">
    <property type="term" value="P:hydrogen peroxide catabolic process"/>
    <property type="evidence" value="ECO:0007669"/>
    <property type="project" value="TreeGrafter"/>
</dbReference>
<dbReference type="Gene3D" id="3.30.1020.10">
    <property type="entry name" value="Antioxidant, Horf6, Chain A, domain2"/>
    <property type="match status" value="1"/>
</dbReference>
<keyword evidence="6 12" id="KW-0676">Redox-active center</keyword>
<evidence type="ECO:0000259" key="14">
    <source>
        <dbReference type="PROSITE" id="PS51352"/>
    </source>
</evidence>
<keyword evidence="5 12" id="KW-0560">Oxidoreductase</keyword>
<sequence>MVNLGDTFPNFTVNTTVGPIHFHEWIGDSWVVLFSHPADFTPVCTTELARSANLHDEFQCRNVKLIAVSCDSVEAHKHWITDINFVGNIKEFPFPIISDEKRELAVMLNMIDPDEKDSKGMPLTARAVFVIDPLKKLRLSILYPANVGRNFKEILRVVDALQLSDKHKVATPADWKPGNKVMIQPSVPEEELYKLFPTTEITALPSGKRYLRNVQIS</sequence>
<evidence type="ECO:0000256" key="3">
    <source>
        <dbReference type="ARBA" id="ARBA00022559"/>
    </source>
</evidence>
<dbReference type="FunFam" id="3.30.1020.10:FF:000001">
    <property type="entry name" value="1-Cys peroxiredoxin"/>
    <property type="match status" value="1"/>
</dbReference>
<dbReference type="Gene3D" id="3.40.30.10">
    <property type="entry name" value="Glutaredoxin"/>
    <property type="match status" value="1"/>
</dbReference>
<comment type="similarity">
    <text evidence="1">Belongs to the peroxiredoxin family. AhpC/Prx1 subfamily.</text>
</comment>
<dbReference type="FunFam" id="3.40.30.10:FF:000011">
    <property type="entry name" value="Peroxiredoxin PRX1"/>
    <property type="match status" value="1"/>
</dbReference>
<organism evidence="15 16">
    <name type="scientific">Agrilus planipennis</name>
    <name type="common">Emerald ash borer</name>
    <name type="synonym">Agrilus marcopoli</name>
    <dbReference type="NCBI Taxonomy" id="224129"/>
    <lineage>
        <taxon>Eukaryota</taxon>
        <taxon>Metazoa</taxon>
        <taxon>Ecdysozoa</taxon>
        <taxon>Arthropoda</taxon>
        <taxon>Hexapoda</taxon>
        <taxon>Insecta</taxon>
        <taxon>Pterygota</taxon>
        <taxon>Neoptera</taxon>
        <taxon>Endopterygota</taxon>
        <taxon>Coleoptera</taxon>
        <taxon>Polyphaga</taxon>
        <taxon>Elateriformia</taxon>
        <taxon>Buprestoidea</taxon>
        <taxon>Buprestidae</taxon>
        <taxon>Agrilinae</taxon>
        <taxon>Agrilus</taxon>
    </lineage>
</organism>
<proteinExistence type="inferred from homology"/>
<evidence type="ECO:0000256" key="4">
    <source>
        <dbReference type="ARBA" id="ARBA00022862"/>
    </source>
</evidence>
<evidence type="ECO:0000313" key="16">
    <source>
        <dbReference type="RefSeq" id="XP_018329991.1"/>
    </source>
</evidence>